<feature type="region of interest" description="Disordered" evidence="1">
    <location>
        <begin position="78"/>
        <end position="109"/>
    </location>
</feature>
<feature type="non-terminal residue" evidence="2">
    <location>
        <position position="1"/>
    </location>
</feature>
<keyword evidence="3" id="KW-1185">Reference proteome</keyword>
<dbReference type="AlphaFoldDB" id="A0A643BZQ9"/>
<gene>
    <name evidence="2" type="ORF">E2I00_010230</name>
</gene>
<protein>
    <submittedName>
        <fullName evidence="2">Uncharacterized protein</fullName>
    </submittedName>
</protein>
<sequence length="109" mass="11778">VIKKRQCGVVGKARSCFGHEATLIAIPRVVRLHAPLHSYPDGLQAGYGPRPTEKAHQHDEGCCRSLYPITPFRSPWLSSNAPSQLSQDQGHPSLCSGASLLPPSITRAL</sequence>
<reference evidence="2 3" key="1">
    <citation type="journal article" date="2019" name="PLoS ONE">
        <title>Genomic analyses reveal an absence of contemporary introgressive admixture between fin whales and blue whales, despite known hybrids.</title>
        <authorList>
            <person name="Westbury M.V."/>
            <person name="Petersen B."/>
            <person name="Lorenzen E.D."/>
        </authorList>
    </citation>
    <scope>NUCLEOTIDE SEQUENCE [LARGE SCALE GENOMIC DNA]</scope>
    <source>
        <strain evidence="2">FinWhale-01</strain>
    </source>
</reference>
<name>A0A643BZQ9_BALPH</name>
<dbReference type="Proteomes" id="UP000437017">
    <property type="component" value="Unassembled WGS sequence"/>
</dbReference>
<evidence type="ECO:0000313" key="2">
    <source>
        <dbReference type="EMBL" id="KAB0393035.1"/>
    </source>
</evidence>
<evidence type="ECO:0000313" key="3">
    <source>
        <dbReference type="Proteomes" id="UP000437017"/>
    </source>
</evidence>
<evidence type="ECO:0000256" key="1">
    <source>
        <dbReference type="SAM" id="MobiDB-lite"/>
    </source>
</evidence>
<comment type="caution">
    <text evidence="2">The sequence shown here is derived from an EMBL/GenBank/DDBJ whole genome shotgun (WGS) entry which is preliminary data.</text>
</comment>
<accession>A0A643BZQ9</accession>
<dbReference type="EMBL" id="SGJD01003374">
    <property type="protein sequence ID" value="KAB0393035.1"/>
    <property type="molecule type" value="Genomic_DNA"/>
</dbReference>
<organism evidence="2 3">
    <name type="scientific">Balaenoptera physalus</name>
    <name type="common">Fin whale</name>
    <name type="synonym">Balaena physalus</name>
    <dbReference type="NCBI Taxonomy" id="9770"/>
    <lineage>
        <taxon>Eukaryota</taxon>
        <taxon>Metazoa</taxon>
        <taxon>Chordata</taxon>
        <taxon>Craniata</taxon>
        <taxon>Vertebrata</taxon>
        <taxon>Euteleostomi</taxon>
        <taxon>Mammalia</taxon>
        <taxon>Eutheria</taxon>
        <taxon>Laurasiatheria</taxon>
        <taxon>Artiodactyla</taxon>
        <taxon>Whippomorpha</taxon>
        <taxon>Cetacea</taxon>
        <taxon>Mysticeti</taxon>
        <taxon>Balaenopteridae</taxon>
        <taxon>Balaenoptera</taxon>
    </lineage>
</organism>
<proteinExistence type="predicted"/>
<feature type="compositionally biased region" description="Polar residues" evidence="1">
    <location>
        <begin position="78"/>
        <end position="90"/>
    </location>
</feature>